<dbReference type="InterPro" id="IPR006464">
    <property type="entry name" value="AcTrfase_RimI/Ard1"/>
</dbReference>
<dbReference type="InterPro" id="IPR000182">
    <property type="entry name" value="GNAT_dom"/>
</dbReference>
<dbReference type="Pfam" id="PF00583">
    <property type="entry name" value="Acetyltransf_1"/>
    <property type="match status" value="1"/>
</dbReference>
<sequence length="154" mass="16836">MTGVLVRAAGPADVEDVAALEELAFPLDPWSPVLLEQAVDGTVPTVGVLVAERDDEFVGYAVVSVVDVDAELQRIAVPEDLRRAGIARTLLEAVHVHAASRGAERLLLEVREDNLAARMFYERHGFTELGRRARYYRDGATALVLATPVTMGRW</sequence>
<dbReference type="InterPro" id="IPR050832">
    <property type="entry name" value="Bact_Acetyltransf"/>
</dbReference>
<evidence type="ECO:0000256" key="2">
    <source>
        <dbReference type="ARBA" id="ARBA00023315"/>
    </source>
</evidence>
<keyword evidence="2" id="KW-0012">Acyltransferase</keyword>
<keyword evidence="3" id="KW-0963">Cytoplasm</keyword>
<dbReference type="PANTHER" id="PTHR43877">
    <property type="entry name" value="AMINOALKYLPHOSPHONATE N-ACETYLTRANSFERASE-RELATED-RELATED"/>
    <property type="match status" value="1"/>
</dbReference>
<dbReference type="EMBL" id="JACBZM010000001">
    <property type="protein sequence ID" value="NYI43847.1"/>
    <property type="molecule type" value="Genomic_DNA"/>
</dbReference>
<comment type="catalytic activity">
    <reaction evidence="3">
        <text>N-terminal L-alanyl-[ribosomal protein bS18] + acetyl-CoA = N-terminal N(alpha)-acetyl-L-alanyl-[ribosomal protein bS18] + CoA + H(+)</text>
        <dbReference type="Rhea" id="RHEA:43756"/>
        <dbReference type="Rhea" id="RHEA-COMP:10676"/>
        <dbReference type="Rhea" id="RHEA-COMP:10677"/>
        <dbReference type="ChEBI" id="CHEBI:15378"/>
        <dbReference type="ChEBI" id="CHEBI:57287"/>
        <dbReference type="ChEBI" id="CHEBI:57288"/>
        <dbReference type="ChEBI" id="CHEBI:64718"/>
        <dbReference type="ChEBI" id="CHEBI:83683"/>
        <dbReference type="EC" id="2.3.1.266"/>
    </reaction>
</comment>
<comment type="function">
    <text evidence="3">Acetylates the N-terminal alanine of ribosomal protein bS18.</text>
</comment>
<evidence type="ECO:0000256" key="3">
    <source>
        <dbReference type="RuleBase" id="RU363094"/>
    </source>
</evidence>
<dbReference type="SUPFAM" id="SSF55729">
    <property type="entry name" value="Acyl-CoA N-acyltransferases (Nat)"/>
    <property type="match status" value="1"/>
</dbReference>
<dbReference type="CDD" id="cd04301">
    <property type="entry name" value="NAT_SF"/>
    <property type="match status" value="1"/>
</dbReference>
<comment type="similarity">
    <text evidence="3">Belongs to the acetyltransferase family. RimI subfamily.</text>
</comment>
<comment type="subcellular location">
    <subcellularLocation>
        <location evidence="3">Cytoplasm</location>
    </subcellularLocation>
</comment>
<dbReference type="PROSITE" id="PS51186">
    <property type="entry name" value="GNAT"/>
    <property type="match status" value="1"/>
</dbReference>
<evidence type="ECO:0000256" key="1">
    <source>
        <dbReference type="ARBA" id="ARBA00022679"/>
    </source>
</evidence>
<dbReference type="RefSeq" id="WP_179647910.1">
    <property type="nucleotide sequence ID" value="NZ_JACBZM010000001.1"/>
</dbReference>
<evidence type="ECO:0000313" key="5">
    <source>
        <dbReference type="EMBL" id="NYI43847.1"/>
    </source>
</evidence>
<dbReference type="NCBIfam" id="TIGR01575">
    <property type="entry name" value="rimI"/>
    <property type="match status" value="1"/>
</dbReference>
<dbReference type="Gene3D" id="3.40.630.30">
    <property type="match status" value="1"/>
</dbReference>
<name>A0A7Z0CMJ1_9ACTN</name>
<dbReference type="InterPro" id="IPR016181">
    <property type="entry name" value="Acyl_CoA_acyltransferase"/>
</dbReference>
<protein>
    <recommendedName>
        <fullName evidence="3">[Ribosomal protein bS18]-alanine N-acetyltransferase</fullName>
        <ecNumber evidence="3">2.3.1.266</ecNumber>
    </recommendedName>
</protein>
<evidence type="ECO:0000313" key="6">
    <source>
        <dbReference type="Proteomes" id="UP000562045"/>
    </source>
</evidence>
<keyword evidence="1 5" id="KW-0808">Transferase</keyword>
<proteinExistence type="inferred from homology"/>
<organism evidence="5 6">
    <name type="scientific">Nocardioides aromaticivorans</name>
    <dbReference type="NCBI Taxonomy" id="200618"/>
    <lineage>
        <taxon>Bacteria</taxon>
        <taxon>Bacillati</taxon>
        <taxon>Actinomycetota</taxon>
        <taxon>Actinomycetes</taxon>
        <taxon>Propionibacteriales</taxon>
        <taxon>Nocardioidaceae</taxon>
        <taxon>Nocardioides</taxon>
    </lineage>
</organism>
<dbReference type="Proteomes" id="UP000562045">
    <property type="component" value="Unassembled WGS sequence"/>
</dbReference>
<dbReference type="GO" id="GO:0005737">
    <property type="term" value="C:cytoplasm"/>
    <property type="evidence" value="ECO:0007669"/>
    <property type="project" value="UniProtKB-SubCell"/>
</dbReference>
<evidence type="ECO:0000259" key="4">
    <source>
        <dbReference type="PROSITE" id="PS51186"/>
    </source>
</evidence>
<feature type="domain" description="N-acetyltransferase" evidence="4">
    <location>
        <begin position="4"/>
        <end position="150"/>
    </location>
</feature>
<dbReference type="GO" id="GO:0008999">
    <property type="term" value="F:protein-N-terminal-alanine acetyltransferase activity"/>
    <property type="evidence" value="ECO:0007669"/>
    <property type="project" value="UniProtKB-EC"/>
</dbReference>
<dbReference type="EC" id="2.3.1.266" evidence="3"/>
<dbReference type="AlphaFoldDB" id="A0A7Z0CMJ1"/>
<comment type="caution">
    <text evidence="5">The sequence shown here is derived from an EMBL/GenBank/DDBJ whole genome shotgun (WGS) entry which is preliminary data.</text>
</comment>
<accession>A0A7Z0CMJ1</accession>
<gene>
    <name evidence="5" type="ORF">BJ993_000927</name>
</gene>
<reference evidence="5 6" key="1">
    <citation type="submission" date="2020-07" db="EMBL/GenBank/DDBJ databases">
        <title>Sequencing the genomes of 1000 actinobacteria strains.</title>
        <authorList>
            <person name="Klenk H.-P."/>
        </authorList>
    </citation>
    <scope>NUCLEOTIDE SEQUENCE [LARGE SCALE GENOMIC DNA]</scope>
    <source>
        <strain evidence="5 6">DSM 15131</strain>
    </source>
</reference>